<gene>
    <name evidence="1" type="ORF">RAG0_11735</name>
</gene>
<keyword evidence="2" id="KW-1185">Reference proteome</keyword>
<organism evidence="1 2">
    <name type="scientific">Rhynchosporium agropyri</name>
    <dbReference type="NCBI Taxonomy" id="914238"/>
    <lineage>
        <taxon>Eukaryota</taxon>
        <taxon>Fungi</taxon>
        <taxon>Dikarya</taxon>
        <taxon>Ascomycota</taxon>
        <taxon>Pezizomycotina</taxon>
        <taxon>Leotiomycetes</taxon>
        <taxon>Helotiales</taxon>
        <taxon>Ploettnerulaceae</taxon>
        <taxon>Rhynchosporium</taxon>
    </lineage>
</organism>
<evidence type="ECO:0000313" key="2">
    <source>
        <dbReference type="Proteomes" id="UP000178912"/>
    </source>
</evidence>
<protein>
    <submittedName>
        <fullName evidence="1">Uncharacterized protein</fullName>
    </submittedName>
</protein>
<dbReference type="Proteomes" id="UP000178912">
    <property type="component" value="Unassembled WGS sequence"/>
</dbReference>
<evidence type="ECO:0000313" key="1">
    <source>
        <dbReference type="EMBL" id="CZT05754.1"/>
    </source>
</evidence>
<dbReference type="EMBL" id="FJUX01000079">
    <property type="protein sequence ID" value="CZT05754.1"/>
    <property type="molecule type" value="Genomic_DNA"/>
</dbReference>
<sequence>MRVNSGRKDENAKKLVDAVSELMATGGNSSCMIDTDERAELTSAFKHVARDFLGQKNINFVVISTCKNSAVLDSMSTNFDYLVGAGTGGHNDFYDQASISGCERALQYTEQKRTVLRISYRFGEQIADSAGILGGYGGLVSGVAQESDFYEETEAFWLSDGNPYANNLVRPAADVQYYQTRQKGQKKYHRLAFNVTNGHLSLPEVGNSTVSYAMWTPGFCLSSKMWNTR</sequence>
<dbReference type="OrthoDB" id="3564945at2759"/>
<accession>A0A1E1L5H5</accession>
<reference evidence="2" key="1">
    <citation type="submission" date="2016-03" db="EMBL/GenBank/DDBJ databases">
        <authorList>
            <person name="Guldener U."/>
        </authorList>
    </citation>
    <scope>NUCLEOTIDE SEQUENCE [LARGE SCALE GENOMIC DNA]</scope>
    <source>
        <strain evidence="2">04CH-RAC-A.6.1</strain>
    </source>
</reference>
<name>A0A1E1L5H5_9HELO</name>
<dbReference type="AlphaFoldDB" id="A0A1E1L5H5"/>
<proteinExistence type="predicted"/>